<gene>
    <name evidence="1" type="ORF">ISU10_21735</name>
</gene>
<dbReference type="EMBL" id="JADKPO010000049">
    <property type="protein sequence ID" value="MBF4770404.1"/>
    <property type="molecule type" value="Genomic_DNA"/>
</dbReference>
<evidence type="ECO:0000313" key="2">
    <source>
        <dbReference type="Proteomes" id="UP000660668"/>
    </source>
</evidence>
<dbReference type="RefSeq" id="WP_194698549.1">
    <property type="nucleotide sequence ID" value="NZ_JADKPO010000049.1"/>
</dbReference>
<keyword evidence="2" id="KW-1185">Reference proteome</keyword>
<dbReference type="AlphaFoldDB" id="A0A930VMT4"/>
<name>A0A930VMT4_9ACTN</name>
<comment type="caution">
    <text evidence="1">The sequence shown here is derived from an EMBL/GenBank/DDBJ whole genome shotgun (WGS) entry which is preliminary data.</text>
</comment>
<sequence length="243" mass="26475">MTAQLRAPWSVRARPSASLEDVPGMIRRREYAEAEAALLEHVTSHPGQVTTACRGLSADLVRIADWEPVASAIGRASGHGVHVSAVGLDLSNFSDSEGREWWDKDPVVEYSLYDDTQFPFSSSSRRQIQQAAVTHPAPWTGHRLAGYQGTLAISGLRSLNGALLQNEAGRPWDFGSAGRSQHDDVARLLGGWTLVLRFHQAVARDWGEVGPALDVPVLVGQHGTGPWQVSVFAPGEEPDSRWR</sequence>
<protein>
    <submittedName>
        <fullName evidence="1">Uncharacterized protein</fullName>
    </submittedName>
</protein>
<organism evidence="1 2">
    <name type="scientific">Nocardioides agariphilus</name>
    <dbReference type="NCBI Taxonomy" id="433664"/>
    <lineage>
        <taxon>Bacteria</taxon>
        <taxon>Bacillati</taxon>
        <taxon>Actinomycetota</taxon>
        <taxon>Actinomycetes</taxon>
        <taxon>Propionibacteriales</taxon>
        <taxon>Nocardioidaceae</taxon>
        <taxon>Nocardioides</taxon>
    </lineage>
</organism>
<accession>A0A930VMT4</accession>
<evidence type="ECO:0000313" key="1">
    <source>
        <dbReference type="EMBL" id="MBF4770404.1"/>
    </source>
</evidence>
<dbReference type="Proteomes" id="UP000660668">
    <property type="component" value="Unassembled WGS sequence"/>
</dbReference>
<reference evidence="1" key="1">
    <citation type="submission" date="2020-11" db="EMBL/GenBank/DDBJ databases">
        <title>Nocardioides cynanchi sp. nov., isolated from soil of rhizosphere of Cynanchum wilfordii.</title>
        <authorList>
            <person name="Lee J.-S."/>
            <person name="Suh M.K."/>
            <person name="Kim J.-S."/>
        </authorList>
    </citation>
    <scope>NUCLEOTIDE SEQUENCE</scope>
    <source>
        <strain evidence="1">KCTC 19276</strain>
    </source>
</reference>
<proteinExistence type="predicted"/>